<dbReference type="SMART" id="SM00388">
    <property type="entry name" value="HisKA"/>
    <property type="match status" value="1"/>
</dbReference>
<dbReference type="GO" id="GO:0005886">
    <property type="term" value="C:plasma membrane"/>
    <property type="evidence" value="ECO:0007669"/>
    <property type="project" value="UniProtKB-SubCell"/>
</dbReference>
<dbReference type="SUPFAM" id="SSF55874">
    <property type="entry name" value="ATPase domain of HSP90 chaperone/DNA topoisomerase II/histidine kinase"/>
    <property type="match status" value="1"/>
</dbReference>
<name>A0A7L5AGU0_9MICO</name>
<dbReference type="SMART" id="SM00086">
    <property type="entry name" value="PAC"/>
    <property type="match status" value="1"/>
</dbReference>
<dbReference type="EC" id="2.7.13.3" evidence="4"/>
<evidence type="ECO:0000256" key="9">
    <source>
        <dbReference type="ARBA" id="ARBA00023136"/>
    </source>
</evidence>
<evidence type="ECO:0000256" key="4">
    <source>
        <dbReference type="ARBA" id="ARBA00012438"/>
    </source>
</evidence>
<dbReference type="InterPro" id="IPR004358">
    <property type="entry name" value="Sig_transdc_His_kin-like_C"/>
</dbReference>
<dbReference type="InterPro" id="IPR001610">
    <property type="entry name" value="PAC"/>
</dbReference>
<evidence type="ECO:0000259" key="12">
    <source>
        <dbReference type="PROSITE" id="PS50112"/>
    </source>
</evidence>
<comment type="catalytic activity">
    <reaction evidence="1">
        <text>ATP + protein L-histidine = ADP + protein N-phospho-L-histidine.</text>
        <dbReference type="EC" id="2.7.13.3"/>
    </reaction>
</comment>
<dbReference type="InterPro" id="IPR003594">
    <property type="entry name" value="HATPase_dom"/>
</dbReference>
<dbReference type="InterPro" id="IPR000700">
    <property type="entry name" value="PAS-assoc_C"/>
</dbReference>
<evidence type="ECO:0000256" key="8">
    <source>
        <dbReference type="ARBA" id="ARBA00023012"/>
    </source>
</evidence>
<keyword evidence="9 10" id="KW-0472">Membrane</keyword>
<keyword evidence="10" id="KW-0812">Transmembrane</keyword>
<evidence type="ECO:0000313" key="14">
    <source>
        <dbReference type="EMBL" id="QHO69477.1"/>
    </source>
</evidence>
<dbReference type="InterPro" id="IPR036097">
    <property type="entry name" value="HisK_dim/P_sf"/>
</dbReference>
<evidence type="ECO:0000256" key="3">
    <source>
        <dbReference type="ARBA" id="ARBA00004236"/>
    </source>
</evidence>
<dbReference type="InterPro" id="IPR005467">
    <property type="entry name" value="His_kinase_dom"/>
</dbReference>
<dbReference type="PROSITE" id="PS50112">
    <property type="entry name" value="PAS"/>
    <property type="match status" value="1"/>
</dbReference>
<dbReference type="KEGG" id="mant:BHD05_07300"/>
<dbReference type="PRINTS" id="PR00344">
    <property type="entry name" value="BCTRLSENSOR"/>
</dbReference>
<evidence type="ECO:0000256" key="1">
    <source>
        <dbReference type="ARBA" id="ARBA00000085"/>
    </source>
</evidence>
<dbReference type="Gene3D" id="3.30.565.10">
    <property type="entry name" value="Histidine kinase-like ATPase, C-terminal domain"/>
    <property type="match status" value="1"/>
</dbReference>
<evidence type="ECO:0000256" key="5">
    <source>
        <dbReference type="ARBA" id="ARBA00022553"/>
    </source>
</evidence>
<comment type="cofactor">
    <cofactor evidence="2">
        <name>a divalent metal cation</name>
        <dbReference type="ChEBI" id="CHEBI:60240"/>
    </cofactor>
</comment>
<dbReference type="Pfam" id="PF13426">
    <property type="entry name" value="PAS_9"/>
    <property type="match status" value="1"/>
</dbReference>
<accession>A0A7L5AGU0</accession>
<keyword evidence="15" id="KW-1185">Reference proteome</keyword>
<dbReference type="AlphaFoldDB" id="A0A7L5AGU0"/>
<feature type="transmembrane region" description="Helical" evidence="10">
    <location>
        <begin position="100"/>
        <end position="117"/>
    </location>
</feature>
<keyword evidence="5" id="KW-0597">Phosphoprotein</keyword>
<keyword evidence="10" id="KW-1133">Transmembrane helix</keyword>
<evidence type="ECO:0000256" key="6">
    <source>
        <dbReference type="ARBA" id="ARBA00022679"/>
    </source>
</evidence>
<feature type="domain" description="PAS" evidence="12">
    <location>
        <begin position="214"/>
        <end position="280"/>
    </location>
</feature>
<dbReference type="SMART" id="SM00387">
    <property type="entry name" value="HATPase_c"/>
    <property type="match status" value="1"/>
</dbReference>
<organism evidence="14 15">
    <name type="scientific">Marisediminicola antarctica</name>
    <dbReference type="NCBI Taxonomy" id="674079"/>
    <lineage>
        <taxon>Bacteria</taxon>
        <taxon>Bacillati</taxon>
        <taxon>Actinomycetota</taxon>
        <taxon>Actinomycetes</taxon>
        <taxon>Micrococcales</taxon>
        <taxon>Microbacteriaceae</taxon>
        <taxon>Marisediminicola</taxon>
    </lineage>
</organism>
<dbReference type="SUPFAM" id="SSF47384">
    <property type="entry name" value="Homodimeric domain of signal transducing histidine kinase"/>
    <property type="match status" value="1"/>
</dbReference>
<dbReference type="FunFam" id="1.10.287.130:FF:000001">
    <property type="entry name" value="Two-component sensor histidine kinase"/>
    <property type="match status" value="1"/>
</dbReference>
<dbReference type="InterPro" id="IPR035965">
    <property type="entry name" value="PAS-like_dom_sf"/>
</dbReference>
<feature type="transmembrane region" description="Helical" evidence="10">
    <location>
        <begin position="48"/>
        <end position="70"/>
    </location>
</feature>
<protein>
    <recommendedName>
        <fullName evidence="4">histidine kinase</fullName>
        <ecNumber evidence="4">2.7.13.3</ecNumber>
    </recommendedName>
</protein>
<dbReference type="CDD" id="cd00130">
    <property type="entry name" value="PAS"/>
    <property type="match status" value="1"/>
</dbReference>
<dbReference type="GO" id="GO:0005509">
    <property type="term" value="F:calcium ion binding"/>
    <property type="evidence" value="ECO:0007669"/>
    <property type="project" value="UniProtKB-ARBA"/>
</dbReference>
<gene>
    <name evidence="14" type="ORF">BHD05_07300</name>
</gene>
<sequence length="583" mass="61535">MTATARRGRARQSVGLPAPVLKQLPMAIAFSVALILALANPAMFVSDLALIGTSSLVMAGAIAVSIAFGMLGRETKWTLIVPGLSLVSIGLFRAGTPAGVDALFASLIILPVVWIAAEDGRRWIFVAALSSAASLMLPYAVAWAQPEAAVGLVRGILGPVSLGLGATVINELSRQGRLQLASIRALASERALLLAAAAESTERLRENEAHLLAADRLTRSVLDAVTEQSVIGTDLTGRIDVWNPGAAVMLGLAPDETQGRRFMFDFHLADELEQRSKELNYPPGETVLNPGFSALVETARLGHAEVREWTYVRHDGSHLPVEVAVTPRADADGTTIGYIFVGTDLTRALEVARLKDEFIGLVSHELRTPLTSILGYLELLQEDDVSPLDEDQLQYLGIAERNAHRLLRLVGDLLFTAQVGSGKFPLSLSDVPMNDVVSGSIQSARPVAAAAGVELVVDLPDIAPFVRGDTIRLGQACDNLVSNAIKFTPRGGSVTVGVSVSGPDAVVTVRDTGMGIPADELDQLYSRFFRASTATRNAVAGVGLGLTITKAIVVAHGGKLDAESEEGVGTKFSMSLPAVTKPA</sequence>
<dbReference type="Proteomes" id="UP000464507">
    <property type="component" value="Chromosome"/>
</dbReference>
<keyword evidence="6" id="KW-0808">Transferase</keyword>
<dbReference type="Pfam" id="PF02518">
    <property type="entry name" value="HATPase_c"/>
    <property type="match status" value="1"/>
</dbReference>
<evidence type="ECO:0000256" key="2">
    <source>
        <dbReference type="ARBA" id="ARBA00001968"/>
    </source>
</evidence>
<dbReference type="InterPro" id="IPR036890">
    <property type="entry name" value="HATPase_C_sf"/>
</dbReference>
<feature type="domain" description="PAC" evidence="13">
    <location>
        <begin position="305"/>
        <end position="357"/>
    </location>
</feature>
<dbReference type="CDD" id="cd00082">
    <property type="entry name" value="HisKA"/>
    <property type="match status" value="1"/>
</dbReference>
<dbReference type="EMBL" id="CP017146">
    <property type="protein sequence ID" value="QHO69477.1"/>
    <property type="molecule type" value="Genomic_DNA"/>
</dbReference>
<keyword evidence="8" id="KW-0902">Two-component regulatory system</keyword>
<proteinExistence type="predicted"/>
<dbReference type="InterPro" id="IPR003661">
    <property type="entry name" value="HisK_dim/P_dom"/>
</dbReference>
<dbReference type="Gene3D" id="1.10.287.130">
    <property type="match status" value="1"/>
</dbReference>
<dbReference type="InterPro" id="IPR050736">
    <property type="entry name" value="Sensor_HK_Regulatory"/>
</dbReference>
<keyword evidence="7" id="KW-0418">Kinase</keyword>
<evidence type="ECO:0000256" key="7">
    <source>
        <dbReference type="ARBA" id="ARBA00022777"/>
    </source>
</evidence>
<dbReference type="PROSITE" id="PS50109">
    <property type="entry name" value="HIS_KIN"/>
    <property type="match status" value="1"/>
</dbReference>
<dbReference type="SUPFAM" id="SSF55785">
    <property type="entry name" value="PYP-like sensor domain (PAS domain)"/>
    <property type="match status" value="1"/>
</dbReference>
<dbReference type="FunFam" id="3.30.565.10:FF:000006">
    <property type="entry name" value="Sensor histidine kinase WalK"/>
    <property type="match status" value="1"/>
</dbReference>
<feature type="transmembrane region" description="Helical" evidence="10">
    <location>
        <begin position="124"/>
        <end position="142"/>
    </location>
</feature>
<dbReference type="Gene3D" id="3.30.450.20">
    <property type="entry name" value="PAS domain"/>
    <property type="match status" value="1"/>
</dbReference>
<evidence type="ECO:0000313" key="15">
    <source>
        <dbReference type="Proteomes" id="UP000464507"/>
    </source>
</evidence>
<feature type="transmembrane region" description="Helical" evidence="10">
    <location>
        <begin position="20"/>
        <end position="42"/>
    </location>
</feature>
<comment type="subcellular location">
    <subcellularLocation>
        <location evidence="3">Cell membrane</location>
    </subcellularLocation>
</comment>
<dbReference type="Pfam" id="PF00512">
    <property type="entry name" value="HisKA"/>
    <property type="match status" value="1"/>
</dbReference>
<dbReference type="GO" id="GO:0000155">
    <property type="term" value="F:phosphorelay sensor kinase activity"/>
    <property type="evidence" value="ECO:0007669"/>
    <property type="project" value="InterPro"/>
</dbReference>
<dbReference type="PANTHER" id="PTHR43711:SF1">
    <property type="entry name" value="HISTIDINE KINASE 1"/>
    <property type="match status" value="1"/>
</dbReference>
<dbReference type="OrthoDB" id="9757990at2"/>
<evidence type="ECO:0000256" key="10">
    <source>
        <dbReference type="SAM" id="Phobius"/>
    </source>
</evidence>
<evidence type="ECO:0000259" key="13">
    <source>
        <dbReference type="PROSITE" id="PS50113"/>
    </source>
</evidence>
<reference evidence="14 15" key="1">
    <citation type="submission" date="2016-09" db="EMBL/GenBank/DDBJ databases">
        <title>Complete genome sequence of microbes from the polar regions.</title>
        <authorList>
            <person name="Liao L."/>
            <person name="Chen B."/>
        </authorList>
    </citation>
    <scope>NUCLEOTIDE SEQUENCE [LARGE SCALE GENOMIC DNA]</scope>
    <source>
        <strain evidence="14 15">ZS314</strain>
    </source>
</reference>
<dbReference type="InterPro" id="IPR000014">
    <property type="entry name" value="PAS"/>
</dbReference>
<feature type="domain" description="Histidine kinase" evidence="11">
    <location>
        <begin position="361"/>
        <end position="580"/>
    </location>
</feature>
<dbReference type="PROSITE" id="PS50113">
    <property type="entry name" value="PAC"/>
    <property type="match status" value="1"/>
</dbReference>
<evidence type="ECO:0000259" key="11">
    <source>
        <dbReference type="PROSITE" id="PS50109"/>
    </source>
</evidence>
<feature type="transmembrane region" description="Helical" evidence="10">
    <location>
        <begin position="77"/>
        <end position="94"/>
    </location>
</feature>
<dbReference type="CDD" id="cd00075">
    <property type="entry name" value="HATPase"/>
    <property type="match status" value="1"/>
</dbReference>
<dbReference type="PANTHER" id="PTHR43711">
    <property type="entry name" value="TWO-COMPONENT HISTIDINE KINASE"/>
    <property type="match status" value="1"/>
</dbReference>